<comment type="caution">
    <text evidence="1">The sequence shown here is derived from an EMBL/GenBank/DDBJ whole genome shotgun (WGS) entry which is preliminary data.</text>
</comment>
<accession>A0A2W5KNU8</accession>
<reference evidence="1 2" key="1">
    <citation type="submission" date="2017-08" db="EMBL/GenBank/DDBJ databases">
        <title>Infants hospitalized years apart are colonized by the same room-sourced microbial strains.</title>
        <authorList>
            <person name="Brooks B."/>
            <person name="Olm M.R."/>
            <person name="Firek B.A."/>
            <person name="Baker R."/>
            <person name="Thomas B.C."/>
            <person name="Morowitz M.J."/>
            <person name="Banfield J.F."/>
        </authorList>
    </citation>
    <scope>NUCLEOTIDE SEQUENCE [LARGE SCALE GENOMIC DNA]</scope>
    <source>
        <strain evidence="1">S2_005_003_R2_42</strain>
    </source>
</reference>
<sequence length="77" mass="7995">MLRGAIAGTASDAGDQPGCRAADGCHGVHGLRRLTIDGMAAFARRRAARRPIVLTATLGRPIPVGPMLSGRFGEDRA</sequence>
<evidence type="ECO:0000313" key="1">
    <source>
        <dbReference type="EMBL" id="PZQ18736.1"/>
    </source>
</evidence>
<gene>
    <name evidence="1" type="ORF">DI564_05475</name>
</gene>
<organism evidence="1 2">
    <name type="scientific">Rhodanobacter denitrificans</name>
    <dbReference type="NCBI Taxonomy" id="666685"/>
    <lineage>
        <taxon>Bacteria</taxon>
        <taxon>Pseudomonadati</taxon>
        <taxon>Pseudomonadota</taxon>
        <taxon>Gammaproteobacteria</taxon>
        <taxon>Lysobacterales</taxon>
        <taxon>Rhodanobacteraceae</taxon>
        <taxon>Rhodanobacter</taxon>
    </lineage>
</organism>
<dbReference type="AlphaFoldDB" id="A0A2W5KNU8"/>
<proteinExistence type="predicted"/>
<dbReference type="EMBL" id="QFPO01000003">
    <property type="protein sequence ID" value="PZQ18736.1"/>
    <property type="molecule type" value="Genomic_DNA"/>
</dbReference>
<protein>
    <submittedName>
        <fullName evidence="1">Uncharacterized protein</fullName>
    </submittedName>
</protein>
<dbReference type="Proteomes" id="UP000249046">
    <property type="component" value="Unassembled WGS sequence"/>
</dbReference>
<name>A0A2W5KNU8_9GAMM</name>
<evidence type="ECO:0000313" key="2">
    <source>
        <dbReference type="Proteomes" id="UP000249046"/>
    </source>
</evidence>